<dbReference type="EMBL" id="WOSY01000009">
    <property type="protein sequence ID" value="NHN89089.1"/>
    <property type="molecule type" value="Genomic_DNA"/>
</dbReference>
<gene>
    <name evidence="1" type="ORF">GOB81_10655</name>
</gene>
<dbReference type="Proteomes" id="UP000631653">
    <property type="component" value="Unassembled WGS sequence"/>
</dbReference>
<reference evidence="1 2" key="1">
    <citation type="journal article" date="2020" name="Int. J. Syst. Evol. Microbiol.">
        <title>Novel acetic acid bacteria from cider fermentations: Acetobacter conturbans sp. nov. and Acetobacter fallax sp. nov.</title>
        <authorList>
            <person name="Sombolestani A.S."/>
            <person name="Cleenwerck I."/>
            <person name="Cnockaert M."/>
            <person name="Borremans W."/>
            <person name="Wieme A.D."/>
            <person name="De Vuyst L."/>
            <person name="Vandamme P."/>
        </authorList>
    </citation>
    <scope>NUCLEOTIDE SEQUENCE [LARGE SCALE GENOMIC DNA]</scope>
    <source>
        <strain evidence="1 2">LMG 1627</strain>
    </source>
</reference>
<organism evidence="1 2">
    <name type="scientific">Acetobacter conturbans</name>
    <dbReference type="NCBI Taxonomy" id="1737472"/>
    <lineage>
        <taxon>Bacteria</taxon>
        <taxon>Pseudomonadati</taxon>
        <taxon>Pseudomonadota</taxon>
        <taxon>Alphaproteobacteria</taxon>
        <taxon>Acetobacterales</taxon>
        <taxon>Acetobacteraceae</taxon>
        <taxon>Acetobacter</taxon>
    </lineage>
</organism>
<sequence length="195" mass="19812">MSFFKGYLGLLVSAPVSVALEATGAGYTRQSIAFTATGDGRRTLSVSPSCSFGYATASWGLITGLALFVDNTADAQPLIAWSVPPRSIATGQTYSVSSDALSLLMQTDGFFSSGDRVGMSDSGAEIIARQPVAISHGILTAAVGGSAAASGEGSVTISQLNLTLSQLLQGLPTTDPGDGTSLWLNANLLALSTKS</sequence>
<accession>A0ABX0K1V1</accession>
<dbReference type="Pfam" id="PF23140">
    <property type="entry name" value="Gp80"/>
    <property type="match status" value="1"/>
</dbReference>
<keyword evidence="2" id="KW-1185">Reference proteome</keyword>
<evidence type="ECO:0000313" key="2">
    <source>
        <dbReference type="Proteomes" id="UP000631653"/>
    </source>
</evidence>
<protein>
    <recommendedName>
        <fullName evidence="3">Phage protein</fullName>
    </recommendedName>
</protein>
<dbReference type="InterPro" id="IPR056908">
    <property type="entry name" value="Gp80-like"/>
</dbReference>
<dbReference type="RefSeq" id="WP_173570406.1">
    <property type="nucleotide sequence ID" value="NZ_WOSY01000009.1"/>
</dbReference>
<evidence type="ECO:0008006" key="3">
    <source>
        <dbReference type="Google" id="ProtNLM"/>
    </source>
</evidence>
<evidence type="ECO:0000313" key="1">
    <source>
        <dbReference type="EMBL" id="NHN89089.1"/>
    </source>
</evidence>
<comment type="caution">
    <text evidence="1">The sequence shown here is derived from an EMBL/GenBank/DDBJ whole genome shotgun (WGS) entry which is preliminary data.</text>
</comment>
<name>A0ABX0K1V1_9PROT</name>
<proteinExistence type="predicted"/>